<evidence type="ECO:0000313" key="7">
    <source>
        <dbReference type="Proteomes" id="UP000189739"/>
    </source>
</evidence>
<dbReference type="Proteomes" id="UP000189739">
    <property type="component" value="Unassembled WGS sequence"/>
</dbReference>
<dbReference type="PANTHER" id="PTHR30126">
    <property type="entry name" value="HTH-TYPE TRANSCRIPTIONAL REGULATOR"/>
    <property type="match status" value="1"/>
</dbReference>
<dbReference type="Gene3D" id="3.40.190.10">
    <property type="entry name" value="Periplasmic binding protein-like II"/>
    <property type="match status" value="2"/>
</dbReference>
<dbReference type="GO" id="GO:0003700">
    <property type="term" value="F:DNA-binding transcription factor activity"/>
    <property type="evidence" value="ECO:0007669"/>
    <property type="project" value="InterPro"/>
</dbReference>
<evidence type="ECO:0000259" key="5">
    <source>
        <dbReference type="PROSITE" id="PS50931"/>
    </source>
</evidence>
<keyword evidence="4" id="KW-0804">Transcription</keyword>
<dbReference type="PANTHER" id="PTHR30126:SF40">
    <property type="entry name" value="HTH-TYPE TRANSCRIPTIONAL REGULATOR GLTR"/>
    <property type="match status" value="1"/>
</dbReference>
<sequence>MNTNDLKIFEAVIKHYSFTKAAETMFTVQSNVTARIKNLEEEFGAPLFIRNARKITLTPAGEILSRYSKQMIHLVEEARNEIQSADSLSGHLKIGCIETTMVLKVPDLLNRFADIHPGVDLEFKSAMRADLIKDVLNYTLDAAFVPAPISIAGLNSEPVSEDELIILAPTKTESLQAVQGQQAPVKIIVFDEGCVFRTRLESWLSAHGIIQYKPLVVNSLEGVVNFVEAGLGISLLPAEIIERYYSERNIKTFAIAEALGRMSTVLISRNNVAPTKALNEFINVFRAGLASLAV</sequence>
<comment type="caution">
    <text evidence="6">The sequence shown here is derived from an EMBL/GenBank/DDBJ whole genome shotgun (WGS) entry which is preliminary data.</text>
</comment>
<keyword evidence="3" id="KW-0238">DNA-binding</keyword>
<dbReference type="InterPro" id="IPR000847">
    <property type="entry name" value="LysR_HTH_N"/>
</dbReference>
<keyword evidence="7" id="KW-1185">Reference proteome</keyword>
<dbReference type="InterPro" id="IPR036388">
    <property type="entry name" value="WH-like_DNA-bd_sf"/>
</dbReference>
<dbReference type="InterPro" id="IPR036390">
    <property type="entry name" value="WH_DNA-bd_sf"/>
</dbReference>
<dbReference type="SUPFAM" id="SSF53850">
    <property type="entry name" value="Periplasmic binding protein-like II"/>
    <property type="match status" value="1"/>
</dbReference>
<dbReference type="PRINTS" id="PR00039">
    <property type="entry name" value="HTHLYSR"/>
</dbReference>
<name>A0A1S9PKG4_9SPHI</name>
<evidence type="ECO:0000256" key="3">
    <source>
        <dbReference type="ARBA" id="ARBA00023125"/>
    </source>
</evidence>
<reference evidence="6 7" key="1">
    <citation type="submission" date="2016-07" db="EMBL/GenBank/DDBJ databases">
        <title>Genomic analysis of zinc-resistant bacterium Mucilaginibacter pedocola TBZ30.</title>
        <authorList>
            <person name="Huang J."/>
            <person name="Tang J."/>
        </authorList>
    </citation>
    <scope>NUCLEOTIDE SEQUENCE [LARGE SCALE GENOMIC DNA]</scope>
    <source>
        <strain evidence="6 7">TBZ30</strain>
    </source>
</reference>
<dbReference type="Pfam" id="PF00126">
    <property type="entry name" value="HTH_1"/>
    <property type="match status" value="1"/>
</dbReference>
<organism evidence="6 7">
    <name type="scientific">Mucilaginibacter pedocola</name>
    <dbReference type="NCBI Taxonomy" id="1792845"/>
    <lineage>
        <taxon>Bacteria</taxon>
        <taxon>Pseudomonadati</taxon>
        <taxon>Bacteroidota</taxon>
        <taxon>Sphingobacteriia</taxon>
        <taxon>Sphingobacteriales</taxon>
        <taxon>Sphingobacteriaceae</taxon>
        <taxon>Mucilaginibacter</taxon>
    </lineage>
</organism>
<dbReference type="FunFam" id="1.10.10.10:FF:000001">
    <property type="entry name" value="LysR family transcriptional regulator"/>
    <property type="match status" value="1"/>
</dbReference>
<proteinExistence type="inferred from homology"/>
<evidence type="ECO:0000256" key="4">
    <source>
        <dbReference type="ARBA" id="ARBA00023163"/>
    </source>
</evidence>
<feature type="domain" description="HTH lysR-type" evidence="5">
    <location>
        <begin position="1"/>
        <end position="58"/>
    </location>
</feature>
<evidence type="ECO:0000256" key="2">
    <source>
        <dbReference type="ARBA" id="ARBA00023015"/>
    </source>
</evidence>
<evidence type="ECO:0000256" key="1">
    <source>
        <dbReference type="ARBA" id="ARBA00009437"/>
    </source>
</evidence>
<keyword evidence="2" id="KW-0805">Transcription regulation</keyword>
<evidence type="ECO:0000313" key="6">
    <source>
        <dbReference type="EMBL" id="OOQ61409.1"/>
    </source>
</evidence>
<gene>
    <name evidence="6" type="ORF">BC343_20795</name>
</gene>
<dbReference type="EMBL" id="MBTF01000002">
    <property type="protein sequence ID" value="OOQ61409.1"/>
    <property type="molecule type" value="Genomic_DNA"/>
</dbReference>
<dbReference type="AlphaFoldDB" id="A0A1S9PKG4"/>
<dbReference type="PROSITE" id="PS50931">
    <property type="entry name" value="HTH_LYSR"/>
    <property type="match status" value="1"/>
</dbReference>
<protein>
    <submittedName>
        <fullName evidence="6">LysR family transcriptional regulator</fullName>
    </submittedName>
</protein>
<dbReference type="GO" id="GO:0000976">
    <property type="term" value="F:transcription cis-regulatory region binding"/>
    <property type="evidence" value="ECO:0007669"/>
    <property type="project" value="TreeGrafter"/>
</dbReference>
<accession>A0A1S9PKG4</accession>
<dbReference type="SUPFAM" id="SSF46785">
    <property type="entry name" value="Winged helix' DNA-binding domain"/>
    <property type="match status" value="1"/>
</dbReference>
<dbReference type="OrthoDB" id="9803735at2"/>
<dbReference type="RefSeq" id="WP_078346694.1">
    <property type="nucleotide sequence ID" value="NZ_MBTF01000002.1"/>
</dbReference>
<dbReference type="Pfam" id="PF03466">
    <property type="entry name" value="LysR_substrate"/>
    <property type="match status" value="1"/>
</dbReference>
<dbReference type="STRING" id="1792845.BC343_20795"/>
<comment type="similarity">
    <text evidence="1">Belongs to the LysR transcriptional regulatory family.</text>
</comment>
<dbReference type="InterPro" id="IPR005119">
    <property type="entry name" value="LysR_subst-bd"/>
</dbReference>
<dbReference type="Gene3D" id="1.10.10.10">
    <property type="entry name" value="Winged helix-like DNA-binding domain superfamily/Winged helix DNA-binding domain"/>
    <property type="match status" value="1"/>
</dbReference>